<evidence type="ECO:0000313" key="3">
    <source>
        <dbReference type="Proteomes" id="UP001217918"/>
    </source>
</evidence>
<reference evidence="2" key="1">
    <citation type="journal article" date="2023" name="Mol. Plant Microbe Interact.">
        <title>Elucidating the Obligate Nature and Biological Capacity of an Invasive Fungal Corn Pathogen.</title>
        <authorList>
            <person name="MacCready J.S."/>
            <person name="Roggenkamp E.M."/>
            <person name="Gdanetz K."/>
            <person name="Chilvers M.I."/>
        </authorList>
    </citation>
    <scope>NUCLEOTIDE SEQUENCE</scope>
    <source>
        <strain evidence="2">PM02</strain>
    </source>
</reference>
<feature type="region of interest" description="Disordered" evidence="1">
    <location>
        <begin position="370"/>
        <end position="396"/>
    </location>
</feature>
<dbReference type="EMBL" id="JAQQPM010000001">
    <property type="protein sequence ID" value="KAK2067766.1"/>
    <property type="molecule type" value="Genomic_DNA"/>
</dbReference>
<feature type="region of interest" description="Disordered" evidence="1">
    <location>
        <begin position="216"/>
        <end position="317"/>
    </location>
</feature>
<evidence type="ECO:0000313" key="2">
    <source>
        <dbReference type="EMBL" id="KAK2067766.1"/>
    </source>
</evidence>
<evidence type="ECO:0000256" key="1">
    <source>
        <dbReference type="SAM" id="MobiDB-lite"/>
    </source>
</evidence>
<dbReference type="Proteomes" id="UP001217918">
    <property type="component" value="Unassembled WGS sequence"/>
</dbReference>
<feature type="region of interest" description="Disordered" evidence="1">
    <location>
        <begin position="103"/>
        <end position="127"/>
    </location>
</feature>
<feature type="compositionally biased region" description="Basic and acidic residues" evidence="1">
    <location>
        <begin position="273"/>
        <end position="286"/>
    </location>
</feature>
<comment type="caution">
    <text evidence="2">The sequence shown here is derived from an EMBL/GenBank/DDBJ whole genome shotgun (WGS) entry which is preliminary data.</text>
</comment>
<feature type="compositionally biased region" description="Low complexity" evidence="1">
    <location>
        <begin position="255"/>
        <end position="265"/>
    </location>
</feature>
<sequence length="396" mass="42212">MGLLSFMAKKPGDRNRSTALKSQAYSSTTAGAVPIRGTYPVAGNGPSAFETIAKSHPRLGRTQALKDKATQRIIWDAGQREVDVDDSSDLDYAPSPCISRYAKETTFDGRHSPGAGLRPGHGESDSVAVGVRRRWSLASDSPLASDNSNCWSSSTSRFRPQSRQTADTSVDSPYLVPPSLKTASSYGSLTSQGSNGAAVYQRKLNQFNIDDHVSTDEDSVYATRRPSPGKGEEDLLFPQDGFGMDGCSLPGGDGAPPSAADGDAVAAEDSDLESWHDALTDQEHASGRAPRLALSPSPSLSVRRGGQDDGVAAHDPKRPSALGTLYGHAYFGLGCVDGIVRQPGREPGRARMSQREEAFVIRARKEAKARRRAAERGEASAARRRSMMKVDSGSSK</sequence>
<feature type="compositionally biased region" description="Low complexity" evidence="1">
    <location>
        <begin position="288"/>
        <end position="304"/>
    </location>
</feature>
<organism evidence="2 3">
    <name type="scientific">Phyllachora maydis</name>
    <dbReference type="NCBI Taxonomy" id="1825666"/>
    <lineage>
        <taxon>Eukaryota</taxon>
        <taxon>Fungi</taxon>
        <taxon>Dikarya</taxon>
        <taxon>Ascomycota</taxon>
        <taxon>Pezizomycotina</taxon>
        <taxon>Sordariomycetes</taxon>
        <taxon>Sordariomycetidae</taxon>
        <taxon>Phyllachorales</taxon>
        <taxon>Phyllachoraceae</taxon>
        <taxon>Phyllachora</taxon>
    </lineage>
</organism>
<name>A0AAD9HYG6_9PEZI</name>
<feature type="compositionally biased region" description="Basic and acidic residues" evidence="1">
    <location>
        <begin position="305"/>
        <end position="317"/>
    </location>
</feature>
<gene>
    <name evidence="2" type="ORF">P8C59_001476</name>
</gene>
<keyword evidence="3" id="KW-1185">Reference proteome</keyword>
<protein>
    <submittedName>
        <fullName evidence="2">Uncharacterized protein</fullName>
    </submittedName>
</protein>
<proteinExistence type="predicted"/>
<feature type="region of interest" description="Disordered" evidence="1">
    <location>
        <begin position="140"/>
        <end position="176"/>
    </location>
</feature>
<accession>A0AAD9HYG6</accession>
<feature type="compositionally biased region" description="Low complexity" evidence="1">
    <location>
        <begin position="145"/>
        <end position="156"/>
    </location>
</feature>
<feature type="compositionally biased region" description="Polar residues" evidence="1">
    <location>
        <begin position="157"/>
        <end position="171"/>
    </location>
</feature>
<dbReference type="AlphaFoldDB" id="A0AAD9HYG6"/>